<proteinExistence type="predicted"/>
<dbReference type="AlphaFoldDB" id="A0A916PCF7"/>
<protein>
    <submittedName>
        <fullName evidence="1">Uncharacterized protein</fullName>
    </submittedName>
</protein>
<dbReference type="Proteomes" id="UP000039021">
    <property type="component" value="Unassembled WGS sequence"/>
</dbReference>
<dbReference type="EMBL" id="CSBK01001613">
    <property type="protein sequence ID" value="COY91502.1"/>
    <property type="molecule type" value="Genomic_DNA"/>
</dbReference>
<reference evidence="2" key="1">
    <citation type="submission" date="2015-03" db="EMBL/GenBank/DDBJ databases">
        <authorList>
            <consortium name="Pathogen Informatics"/>
        </authorList>
    </citation>
    <scope>NUCLEOTIDE SEQUENCE [LARGE SCALE GENOMIC DNA]</scope>
    <source>
        <strain evidence="2">N09902308</strain>
    </source>
</reference>
<name>A0A916PCF7_MYCTX</name>
<organism evidence="1 2">
    <name type="scientific">Mycobacterium tuberculosis</name>
    <dbReference type="NCBI Taxonomy" id="1773"/>
    <lineage>
        <taxon>Bacteria</taxon>
        <taxon>Bacillati</taxon>
        <taxon>Actinomycetota</taxon>
        <taxon>Actinomycetes</taxon>
        <taxon>Mycobacteriales</taxon>
        <taxon>Mycobacteriaceae</taxon>
        <taxon>Mycobacterium</taxon>
        <taxon>Mycobacterium tuberculosis complex</taxon>
    </lineage>
</organism>
<evidence type="ECO:0000313" key="2">
    <source>
        <dbReference type="Proteomes" id="UP000039021"/>
    </source>
</evidence>
<sequence length="55" mass="6113">MVKSGDVDRCGAGDSLARRDDELAVHRAADHRAHLLQVQIRDVFAERVELADQCP</sequence>
<accession>A0A916PCF7</accession>
<gene>
    <name evidence="1" type="ORF">ERS007739_03200</name>
</gene>
<comment type="caution">
    <text evidence="1">The sequence shown here is derived from an EMBL/GenBank/DDBJ whole genome shotgun (WGS) entry which is preliminary data.</text>
</comment>
<evidence type="ECO:0000313" key="1">
    <source>
        <dbReference type="EMBL" id="COY91502.1"/>
    </source>
</evidence>